<dbReference type="EMBL" id="BMMS01000020">
    <property type="protein sequence ID" value="GGO93388.1"/>
    <property type="molecule type" value="Genomic_DNA"/>
</dbReference>
<dbReference type="RefSeq" id="WP_189133648.1">
    <property type="nucleotide sequence ID" value="NZ_BMMS01000020.1"/>
</dbReference>
<sequence length="319" mass="35212">MNDHLAAYEPRLVDELHAEVFHNLARWSLASCTCGTSPERHVEQSYIAATFCAFCLPPHASLREALIAAKCCLLFFLVDDGSTRLLSGFVDFLEADTKQANSEPAQCLVALLDEMTAHDCGTEDLKSNIHEWAVSMAAEQDLVHDSVAYEDHYTLRKHTIFVSCLVSCWISLLGIDLSSRHSSVCDGLVDLAIRMVILANDLGSINTDSTNIHSANTGRATPGHNGTLVDINSVLLRSSSSRSYDQAVLEAISQYNSYVIEFRKRARLLLNPSAPPDSQMEKFLPVVRNIVNGNLAGTRHLVAERYEGSSRQLSRLHLI</sequence>
<comment type="caution">
    <text evidence="1">The sequence shown here is derived from an EMBL/GenBank/DDBJ whole genome shotgun (WGS) entry which is preliminary data.</text>
</comment>
<evidence type="ECO:0000313" key="1">
    <source>
        <dbReference type="EMBL" id="GGO93388.1"/>
    </source>
</evidence>
<organism evidence="1 2">
    <name type="scientific">Wenjunlia tyrosinilytica</name>
    <dbReference type="NCBI Taxonomy" id="1544741"/>
    <lineage>
        <taxon>Bacteria</taxon>
        <taxon>Bacillati</taxon>
        <taxon>Actinomycetota</taxon>
        <taxon>Actinomycetes</taxon>
        <taxon>Kitasatosporales</taxon>
        <taxon>Streptomycetaceae</taxon>
        <taxon>Wenjunlia</taxon>
    </lineage>
</organism>
<reference evidence="1" key="1">
    <citation type="journal article" date="2014" name="Int. J. Syst. Evol. Microbiol.">
        <title>Complete genome sequence of Corynebacterium casei LMG S-19264T (=DSM 44701T), isolated from a smear-ripened cheese.</title>
        <authorList>
            <consortium name="US DOE Joint Genome Institute (JGI-PGF)"/>
            <person name="Walter F."/>
            <person name="Albersmeier A."/>
            <person name="Kalinowski J."/>
            <person name="Ruckert C."/>
        </authorList>
    </citation>
    <scope>NUCLEOTIDE SEQUENCE</scope>
    <source>
        <strain evidence="1">CGMCC 4.7201</strain>
    </source>
</reference>
<reference evidence="1" key="2">
    <citation type="submission" date="2020-09" db="EMBL/GenBank/DDBJ databases">
        <authorList>
            <person name="Sun Q."/>
            <person name="Zhou Y."/>
        </authorList>
    </citation>
    <scope>NUCLEOTIDE SEQUENCE</scope>
    <source>
        <strain evidence="1">CGMCC 4.7201</strain>
    </source>
</reference>
<gene>
    <name evidence="1" type="ORF">GCM10012280_45810</name>
</gene>
<dbReference type="AlphaFoldDB" id="A0A917ZSY6"/>
<proteinExistence type="predicted"/>
<dbReference type="InterPro" id="IPR008949">
    <property type="entry name" value="Isoprenoid_synthase_dom_sf"/>
</dbReference>
<evidence type="ECO:0000313" key="2">
    <source>
        <dbReference type="Proteomes" id="UP000641932"/>
    </source>
</evidence>
<name>A0A917ZSY6_9ACTN</name>
<evidence type="ECO:0008006" key="3">
    <source>
        <dbReference type="Google" id="ProtNLM"/>
    </source>
</evidence>
<keyword evidence="2" id="KW-1185">Reference proteome</keyword>
<dbReference type="Gene3D" id="1.10.600.10">
    <property type="entry name" value="Farnesyl Diphosphate Synthase"/>
    <property type="match status" value="1"/>
</dbReference>
<dbReference type="Pfam" id="PF19086">
    <property type="entry name" value="Terpene_syn_C_2"/>
    <property type="match status" value="1"/>
</dbReference>
<dbReference type="Proteomes" id="UP000641932">
    <property type="component" value="Unassembled WGS sequence"/>
</dbReference>
<protein>
    <recommendedName>
        <fullName evidence="3">Terpenoid synthase</fullName>
    </recommendedName>
</protein>
<dbReference type="SUPFAM" id="SSF48576">
    <property type="entry name" value="Terpenoid synthases"/>
    <property type="match status" value="1"/>
</dbReference>
<accession>A0A917ZSY6</accession>